<dbReference type="GO" id="GO:0005634">
    <property type="term" value="C:nucleus"/>
    <property type="evidence" value="ECO:0007669"/>
    <property type="project" value="UniProtKB-SubCell"/>
</dbReference>
<evidence type="ECO:0000313" key="7">
    <source>
        <dbReference type="EMBL" id="CZR63722.1"/>
    </source>
</evidence>
<dbReference type="InterPro" id="IPR036864">
    <property type="entry name" value="Zn2-C6_fun-type_DNA-bd_sf"/>
</dbReference>
<evidence type="ECO:0000313" key="8">
    <source>
        <dbReference type="Proteomes" id="UP000184330"/>
    </source>
</evidence>
<dbReference type="GO" id="GO:0000981">
    <property type="term" value="F:DNA-binding transcription factor activity, RNA polymerase II-specific"/>
    <property type="evidence" value="ECO:0007669"/>
    <property type="project" value="InterPro"/>
</dbReference>
<evidence type="ECO:0000256" key="6">
    <source>
        <dbReference type="SAM" id="MobiDB-lite"/>
    </source>
</evidence>
<evidence type="ECO:0000256" key="1">
    <source>
        <dbReference type="ARBA" id="ARBA00004123"/>
    </source>
</evidence>
<keyword evidence="3" id="KW-0238">DNA-binding</keyword>
<dbReference type="Proteomes" id="UP000184330">
    <property type="component" value="Unassembled WGS sequence"/>
</dbReference>
<evidence type="ECO:0000256" key="4">
    <source>
        <dbReference type="ARBA" id="ARBA00023163"/>
    </source>
</evidence>
<name>A0A1L7XFB9_9HELO</name>
<keyword evidence="4" id="KW-0804">Transcription</keyword>
<comment type="subcellular location">
    <subcellularLocation>
        <location evidence="1">Nucleus</location>
    </subcellularLocation>
</comment>
<dbReference type="STRING" id="576137.A0A1L7XFB9"/>
<dbReference type="Gene3D" id="4.10.240.10">
    <property type="entry name" value="Zn(2)-C6 fungal-type DNA-binding domain"/>
    <property type="match status" value="1"/>
</dbReference>
<dbReference type="GO" id="GO:0008270">
    <property type="term" value="F:zinc ion binding"/>
    <property type="evidence" value="ECO:0007669"/>
    <property type="project" value="InterPro"/>
</dbReference>
<dbReference type="InterPro" id="IPR051089">
    <property type="entry name" value="prtT"/>
</dbReference>
<protein>
    <recommendedName>
        <fullName evidence="9">Transcription factor domain-containing protein</fullName>
    </recommendedName>
</protein>
<dbReference type="EMBL" id="FJOG01000024">
    <property type="protein sequence ID" value="CZR63722.1"/>
    <property type="molecule type" value="Genomic_DNA"/>
</dbReference>
<dbReference type="GO" id="GO:0000976">
    <property type="term" value="F:transcription cis-regulatory region binding"/>
    <property type="evidence" value="ECO:0007669"/>
    <property type="project" value="TreeGrafter"/>
</dbReference>
<dbReference type="PANTHER" id="PTHR31845">
    <property type="entry name" value="FINGER DOMAIN PROTEIN, PUTATIVE-RELATED"/>
    <property type="match status" value="1"/>
</dbReference>
<evidence type="ECO:0008006" key="9">
    <source>
        <dbReference type="Google" id="ProtNLM"/>
    </source>
</evidence>
<evidence type="ECO:0000256" key="3">
    <source>
        <dbReference type="ARBA" id="ARBA00023125"/>
    </source>
</evidence>
<evidence type="ECO:0000256" key="2">
    <source>
        <dbReference type="ARBA" id="ARBA00023015"/>
    </source>
</evidence>
<proteinExistence type="predicted"/>
<sequence length="657" mass="74610">MSQFRQASNFFFERPETNEGLVWRQHFVKVNVPGDQGNGRKLPSVWVHLLILVMNMEGDGFEFPDSTTPLKALGLRACGTCLRLDKHCEPSTSSSRKRPQSTQVAQLEKKLDSLVNLLQSKESNTQVQNSSVYPSRSLETADRVRNTPPVPEEGPALGPGQDAQPVFLACQSNKEHSESWSAEKDPFDFGLERQESSFLLLEFRTQQAPQFPFVVIPPEATSESLRQEKPMLWKAVMTASSYHKPLRQEAMGWKLMEEFSLRLLMKSEKSLDLLQALLVHLSWYHYHSAANPQATNLLFLAKSLLVNLGYHKSRTPEKSAQPRLGRARWLVKRCTKQEDTYAIQMLGRMESSCGGLLSLGHDSLKLQANGSSTLYSSPGSCMQNPRRHARIRYRSPNHAPCVNPERRLENEQQLARTGRFLANEYMTVLQKELDAIKQTVPIAHRGDGMDVTVVSCLQVAEISLYEIGLYRPFWQENDKSHRLTTLYACLVAVKSYFDDHFAPGIRVPVSFPYFMWILNGYALLLGAKLCFSNADGWDLDHARTLLDYVNVIDKVTEKLEAIVHLRTPHGKSEIFTRYIKQLRCKQIRGMGNGNRRDAASLPPVSMDSYMADHDPNEPANLFLPEASHALYNDQIFMDDSFWQGLLDADNDWMMLGQ</sequence>
<dbReference type="OrthoDB" id="5226580at2759"/>
<feature type="compositionally biased region" description="Polar residues" evidence="6">
    <location>
        <begin position="119"/>
        <end position="138"/>
    </location>
</feature>
<keyword evidence="8" id="KW-1185">Reference proteome</keyword>
<dbReference type="PANTHER" id="PTHR31845:SF10">
    <property type="entry name" value="ZN(II)2CYS6 TRANSCRIPTION FACTOR (EUROFUNG)"/>
    <property type="match status" value="1"/>
</dbReference>
<accession>A0A1L7XFB9</accession>
<dbReference type="AlphaFoldDB" id="A0A1L7XFB9"/>
<keyword evidence="2" id="KW-0805">Transcription regulation</keyword>
<feature type="region of interest" description="Disordered" evidence="6">
    <location>
        <begin position="119"/>
        <end position="158"/>
    </location>
</feature>
<keyword evidence="5" id="KW-0539">Nucleus</keyword>
<organism evidence="7 8">
    <name type="scientific">Phialocephala subalpina</name>
    <dbReference type="NCBI Taxonomy" id="576137"/>
    <lineage>
        <taxon>Eukaryota</taxon>
        <taxon>Fungi</taxon>
        <taxon>Dikarya</taxon>
        <taxon>Ascomycota</taxon>
        <taxon>Pezizomycotina</taxon>
        <taxon>Leotiomycetes</taxon>
        <taxon>Helotiales</taxon>
        <taxon>Mollisiaceae</taxon>
        <taxon>Phialocephala</taxon>
        <taxon>Phialocephala fortinii species complex</taxon>
    </lineage>
</organism>
<gene>
    <name evidence="7" type="ORF">PAC_13619</name>
</gene>
<evidence type="ECO:0000256" key="5">
    <source>
        <dbReference type="ARBA" id="ARBA00023242"/>
    </source>
</evidence>
<reference evidence="7 8" key="1">
    <citation type="submission" date="2016-03" db="EMBL/GenBank/DDBJ databases">
        <authorList>
            <person name="Ploux O."/>
        </authorList>
    </citation>
    <scope>NUCLEOTIDE SEQUENCE [LARGE SCALE GENOMIC DNA]</scope>
    <source>
        <strain evidence="7 8">UAMH 11012</strain>
    </source>
</reference>